<feature type="domain" description="Acyl-CoA oxidase/dehydrogenase middle" evidence="10">
    <location>
        <begin position="121"/>
        <end position="216"/>
    </location>
</feature>
<dbReference type="SUPFAM" id="SSF56645">
    <property type="entry name" value="Acyl-CoA dehydrogenase NM domain-like"/>
    <property type="match status" value="1"/>
</dbReference>
<organism evidence="12 13">
    <name type="scientific">Bhargavaea cecembensis DSE10</name>
    <dbReference type="NCBI Taxonomy" id="1235279"/>
    <lineage>
        <taxon>Bacteria</taxon>
        <taxon>Bacillati</taxon>
        <taxon>Bacillota</taxon>
        <taxon>Bacilli</taxon>
        <taxon>Bacillales</taxon>
        <taxon>Caryophanaceae</taxon>
        <taxon>Bhargavaea</taxon>
    </lineage>
</organism>
<comment type="catalytic activity">
    <reaction evidence="6">
        <text>a 2,3-saturated acyl-CoA + A = a 2,3-dehydroacyl-CoA + AH2</text>
        <dbReference type="Rhea" id="RHEA:48608"/>
        <dbReference type="ChEBI" id="CHEBI:13193"/>
        <dbReference type="ChEBI" id="CHEBI:17499"/>
        <dbReference type="ChEBI" id="CHEBI:60015"/>
        <dbReference type="ChEBI" id="CHEBI:65111"/>
    </reaction>
</comment>
<evidence type="ECO:0000256" key="8">
    <source>
        <dbReference type="RuleBase" id="RU362125"/>
    </source>
</evidence>
<dbReference type="RefSeq" id="WP_008296620.1">
    <property type="nucleotide sequence ID" value="NZ_AOFT01000001.1"/>
</dbReference>
<dbReference type="Gene3D" id="2.40.110.10">
    <property type="entry name" value="Butyryl-CoA Dehydrogenase, subunit A, domain 2"/>
    <property type="match status" value="1"/>
</dbReference>
<gene>
    <name evidence="12" type="ORF">C772_00190</name>
</gene>
<protein>
    <recommendedName>
        <fullName evidence="7">Acyl-CoA dehydrogenase</fullName>
    </recommendedName>
</protein>
<evidence type="ECO:0000259" key="10">
    <source>
        <dbReference type="Pfam" id="PF02770"/>
    </source>
</evidence>
<keyword evidence="4 8" id="KW-0274">FAD</keyword>
<evidence type="ECO:0000313" key="13">
    <source>
        <dbReference type="Proteomes" id="UP000011919"/>
    </source>
</evidence>
<name>M7NL58_9BACL</name>
<dbReference type="InterPro" id="IPR013786">
    <property type="entry name" value="AcylCoA_DH/ox_N"/>
</dbReference>
<dbReference type="PROSITE" id="PS00073">
    <property type="entry name" value="ACYL_COA_DH_2"/>
    <property type="match status" value="1"/>
</dbReference>
<evidence type="ECO:0000256" key="7">
    <source>
        <dbReference type="ARBA" id="ARBA00067585"/>
    </source>
</evidence>
<dbReference type="FunFam" id="2.40.110.10:FF:000001">
    <property type="entry name" value="Acyl-CoA dehydrogenase, mitochondrial"/>
    <property type="match status" value="1"/>
</dbReference>
<dbReference type="OrthoDB" id="9802447at2"/>
<accession>M7NL58</accession>
<dbReference type="Gene3D" id="1.20.140.10">
    <property type="entry name" value="Butyryl-CoA Dehydrogenase, subunit A, domain 3"/>
    <property type="match status" value="1"/>
</dbReference>
<reference evidence="12 13" key="1">
    <citation type="journal article" date="2013" name="Genome Announc.">
        <title>Draft Genome Sequence of Bhargavaea cecembensis Strain DSE10T, Isolated from a Deep-Sea Sediment Sample Collected at a Depth of 5,904 m from the Chagos-Laccadive Ridge System in the Indian Ocean.</title>
        <authorList>
            <person name="Shivaji S."/>
            <person name="Ara S."/>
            <person name="Begum Z."/>
            <person name="Ruth M."/>
            <person name="Singh A."/>
            <person name="Kumar Pinnaka A."/>
        </authorList>
    </citation>
    <scope>NUCLEOTIDE SEQUENCE [LARGE SCALE GENOMIC DNA]</scope>
    <source>
        <strain evidence="12 13">DSE10</strain>
    </source>
</reference>
<evidence type="ECO:0000256" key="4">
    <source>
        <dbReference type="ARBA" id="ARBA00022827"/>
    </source>
</evidence>
<evidence type="ECO:0000256" key="2">
    <source>
        <dbReference type="ARBA" id="ARBA00009347"/>
    </source>
</evidence>
<comment type="cofactor">
    <cofactor evidence="1 8">
        <name>FAD</name>
        <dbReference type="ChEBI" id="CHEBI:57692"/>
    </cofactor>
</comment>
<dbReference type="STRING" id="1235279.C772_00190"/>
<sequence length="378" mass="40783">MDFTFTEEQKMMRRMVRDFAKNEVEPFIPRMEAGEFPRPLLEKMGGLGLMGITVPEEYGGSGMDYTSYIIAIHELSKVSAVMGVILSVHTSVGINPILKFGTEEQKRKYIPKMASGEYLGAFCLTEPSSGSDAGAMKTRAVKKDGHYVLNGSKVFITNGGEADVYIVFANTNPDAGSRGVTGFIVEKGTPGLVIGKDEEKMGLHGSRTVQLTFEDMNVPEENVLGRDGEGFKIALANLDAGRIGIAAQSLGIAEAATEAAVAYAKERVQFGKPIAANQGVGFKLADMATSVEAARLLVYQAADLYGRGLPAGKEASMAKLFASQAAMDCAIEAVQVFGGYGYTEDYPAERYFRDAKVTQIYEGTSEIQRIVISKHLTK</sequence>
<dbReference type="Gene3D" id="1.10.540.10">
    <property type="entry name" value="Acyl-CoA dehydrogenase/oxidase, N-terminal domain"/>
    <property type="match status" value="1"/>
</dbReference>
<dbReference type="CDD" id="cd01158">
    <property type="entry name" value="SCAD_SBCAD"/>
    <property type="match status" value="1"/>
</dbReference>
<dbReference type="Pfam" id="PF02770">
    <property type="entry name" value="Acyl-CoA_dh_M"/>
    <property type="match status" value="1"/>
</dbReference>
<dbReference type="eggNOG" id="COG1960">
    <property type="taxonomic scope" value="Bacteria"/>
</dbReference>
<dbReference type="InterPro" id="IPR037069">
    <property type="entry name" value="AcylCoA_DH/ox_N_sf"/>
</dbReference>
<dbReference type="InterPro" id="IPR006089">
    <property type="entry name" value="Acyl-CoA_DH_CS"/>
</dbReference>
<dbReference type="GO" id="GO:0003995">
    <property type="term" value="F:acyl-CoA dehydrogenase activity"/>
    <property type="evidence" value="ECO:0007669"/>
    <property type="project" value="InterPro"/>
</dbReference>
<proteinExistence type="inferred from homology"/>
<feature type="domain" description="Acyl-CoA dehydrogenase/oxidase C-terminal" evidence="9">
    <location>
        <begin position="228"/>
        <end position="376"/>
    </location>
</feature>
<dbReference type="PATRIC" id="fig|1235279.3.peg.198"/>
<evidence type="ECO:0000256" key="3">
    <source>
        <dbReference type="ARBA" id="ARBA00022630"/>
    </source>
</evidence>
<dbReference type="InterPro" id="IPR036250">
    <property type="entry name" value="AcylCo_DH-like_C"/>
</dbReference>
<dbReference type="GO" id="GO:0050660">
    <property type="term" value="F:flavin adenine dinucleotide binding"/>
    <property type="evidence" value="ECO:0007669"/>
    <property type="project" value="InterPro"/>
</dbReference>
<dbReference type="PROSITE" id="PS00072">
    <property type="entry name" value="ACYL_COA_DH_1"/>
    <property type="match status" value="1"/>
</dbReference>
<dbReference type="InterPro" id="IPR009075">
    <property type="entry name" value="AcylCo_DH/oxidase_C"/>
</dbReference>
<evidence type="ECO:0000259" key="11">
    <source>
        <dbReference type="Pfam" id="PF02771"/>
    </source>
</evidence>
<dbReference type="InterPro" id="IPR046373">
    <property type="entry name" value="Acyl-CoA_Oxase/DH_mid-dom_sf"/>
</dbReference>
<evidence type="ECO:0000256" key="6">
    <source>
        <dbReference type="ARBA" id="ARBA00052546"/>
    </source>
</evidence>
<feature type="domain" description="Acyl-CoA dehydrogenase/oxidase N-terminal" evidence="11">
    <location>
        <begin position="6"/>
        <end position="117"/>
    </location>
</feature>
<evidence type="ECO:0000256" key="1">
    <source>
        <dbReference type="ARBA" id="ARBA00001974"/>
    </source>
</evidence>
<dbReference type="AlphaFoldDB" id="M7NL58"/>
<dbReference type="FunFam" id="1.20.140.10:FF:000004">
    <property type="entry name" value="Acyl-CoA dehydrogenase FadE25"/>
    <property type="match status" value="1"/>
</dbReference>
<dbReference type="Pfam" id="PF00441">
    <property type="entry name" value="Acyl-CoA_dh_1"/>
    <property type="match status" value="1"/>
</dbReference>
<dbReference type="SUPFAM" id="SSF47203">
    <property type="entry name" value="Acyl-CoA dehydrogenase C-terminal domain-like"/>
    <property type="match status" value="1"/>
</dbReference>
<dbReference type="InterPro" id="IPR009100">
    <property type="entry name" value="AcylCoA_DH/oxidase_NM_dom_sf"/>
</dbReference>
<dbReference type="Pfam" id="PF02771">
    <property type="entry name" value="Acyl-CoA_dh_N"/>
    <property type="match status" value="1"/>
</dbReference>
<evidence type="ECO:0000256" key="5">
    <source>
        <dbReference type="ARBA" id="ARBA00023002"/>
    </source>
</evidence>
<dbReference type="FunFam" id="1.10.540.10:FF:000002">
    <property type="entry name" value="Acyl-CoA dehydrogenase FadE19"/>
    <property type="match status" value="1"/>
</dbReference>
<comment type="caution">
    <text evidence="12">The sequence shown here is derived from an EMBL/GenBank/DDBJ whole genome shotgun (WGS) entry which is preliminary data.</text>
</comment>
<evidence type="ECO:0000259" key="9">
    <source>
        <dbReference type="Pfam" id="PF00441"/>
    </source>
</evidence>
<keyword evidence="5 8" id="KW-0560">Oxidoreductase</keyword>
<dbReference type="Proteomes" id="UP000011919">
    <property type="component" value="Unassembled WGS sequence"/>
</dbReference>
<dbReference type="PIRSF" id="PIRSF016578">
    <property type="entry name" value="HsaA"/>
    <property type="match status" value="1"/>
</dbReference>
<comment type="similarity">
    <text evidence="2 8">Belongs to the acyl-CoA dehydrogenase family.</text>
</comment>
<dbReference type="PANTHER" id="PTHR43884">
    <property type="entry name" value="ACYL-COA DEHYDROGENASE"/>
    <property type="match status" value="1"/>
</dbReference>
<dbReference type="InterPro" id="IPR006091">
    <property type="entry name" value="Acyl-CoA_Oxase/DH_mid-dom"/>
</dbReference>
<keyword evidence="3 8" id="KW-0285">Flavoprotein</keyword>
<dbReference type="PANTHER" id="PTHR43884:SF12">
    <property type="entry name" value="ISOVALERYL-COA DEHYDROGENASE, MITOCHONDRIAL-RELATED"/>
    <property type="match status" value="1"/>
</dbReference>
<evidence type="ECO:0000313" key="12">
    <source>
        <dbReference type="EMBL" id="EMR07861.1"/>
    </source>
</evidence>
<dbReference type="EMBL" id="AOFT01000001">
    <property type="protein sequence ID" value="EMR07861.1"/>
    <property type="molecule type" value="Genomic_DNA"/>
</dbReference>
<keyword evidence="13" id="KW-1185">Reference proteome</keyword>